<dbReference type="InterPro" id="IPR000719">
    <property type="entry name" value="Prot_kinase_dom"/>
</dbReference>
<dbReference type="InterPro" id="IPR011009">
    <property type="entry name" value="Kinase-like_dom_sf"/>
</dbReference>
<keyword evidence="7" id="KW-0472">Membrane</keyword>
<keyword evidence="10" id="KW-1185">Reference proteome</keyword>
<keyword evidence="9" id="KW-0723">Serine/threonine-protein kinase</keyword>
<dbReference type="Gene3D" id="1.10.510.10">
    <property type="entry name" value="Transferase(Phosphotransferase) domain 1"/>
    <property type="match status" value="1"/>
</dbReference>
<dbReference type="PANTHER" id="PTHR43289">
    <property type="entry name" value="MITOGEN-ACTIVATED PROTEIN KINASE KINASE KINASE 20-RELATED"/>
    <property type="match status" value="1"/>
</dbReference>
<dbReference type="Pfam" id="PF00069">
    <property type="entry name" value="Pkinase"/>
    <property type="match status" value="1"/>
</dbReference>
<evidence type="ECO:0000259" key="8">
    <source>
        <dbReference type="PROSITE" id="PS50011"/>
    </source>
</evidence>
<dbReference type="Gene3D" id="3.30.200.20">
    <property type="entry name" value="Phosphorylase Kinase, domain 1"/>
    <property type="match status" value="1"/>
</dbReference>
<sequence>MPDSNDPARITDPRLGSLLISASDHFGVTKHPASWGSAALAFGPPVAGGEVGTLGPYRVVKELGRGAMGAVYLARDTRLDRDLALKVMLPEFTADAEAKERFLREAKAAARISHDNVVTVYEADERDGIPYIAMQLLQGVSLDAFLQNKGAPALRSAVRIAREAALGLAAAHELGTVHRDIKPANLWLEAPRGRVKLLDFGLARPGGADNELTKSGAVLGTPAFMSPEQALGERVDHRTDLFSLGAVLYLLCTRQLPFQGASVGAVLLALGTKEPKPVRAQNVNVPESLAELIHQLLAKDPERRPQTAAAVANRLQEILEQPAGLAAPGTAEGPGAPPAPSNSQVAGADPWTTRTPSSASQRGGHLAAKPGEPRLLRSMAVVAITPPMPPDEEQEEKTTIGATRTVISSGVLWEGTREESRKRAREENARGEDEGADLERPDRPRRRKAKGGARGKKARVIPVLIGTGAAVLVAAFVGVALIVAGGKPKATDSVQQETVKGFTAAKRGDEVSTIGSARKDLKNESPTADGGPIDLLALADPKAHAVLGEWKKNGKSLVGVNPTFPGVLQLPYEPGDEYDIEATVRRVSGDEYFGFQLVAGGHRINVAIDTWPSKGYFSGMGNIAGESLLNNGTGVKGRQLVQAGTDYAVACSVRKGKIDVLVNGTVITSYKGAFTHFWIHSDFRTPNEKALAIQIGYTTPFQIDRLVVTPVSGNGKILK</sequence>
<feature type="region of interest" description="Disordered" evidence="6">
    <location>
        <begin position="325"/>
        <end position="374"/>
    </location>
</feature>
<dbReference type="InterPro" id="IPR017441">
    <property type="entry name" value="Protein_kinase_ATP_BS"/>
</dbReference>
<evidence type="ECO:0000256" key="2">
    <source>
        <dbReference type="ARBA" id="ARBA00022741"/>
    </source>
</evidence>
<feature type="domain" description="Protein kinase" evidence="8">
    <location>
        <begin position="57"/>
        <end position="319"/>
    </location>
</feature>
<dbReference type="PANTHER" id="PTHR43289:SF34">
    <property type="entry name" value="SERINE_THREONINE-PROTEIN KINASE YBDM-RELATED"/>
    <property type="match status" value="1"/>
</dbReference>
<dbReference type="SMART" id="SM00220">
    <property type="entry name" value="S_TKc"/>
    <property type="match status" value="1"/>
</dbReference>
<reference evidence="9 10" key="1">
    <citation type="submission" date="2021-04" db="EMBL/GenBank/DDBJ databases">
        <authorList>
            <person name="Ivanova A."/>
        </authorList>
    </citation>
    <scope>NUCLEOTIDE SEQUENCE [LARGE SCALE GENOMIC DNA]</scope>
    <source>
        <strain evidence="9 10">G18</strain>
    </source>
</reference>
<name>A0ABS5BV42_9BACT</name>
<proteinExistence type="predicted"/>
<evidence type="ECO:0000256" key="4">
    <source>
        <dbReference type="ARBA" id="ARBA00022840"/>
    </source>
</evidence>
<protein>
    <submittedName>
        <fullName evidence="9">Serine/threonine protein kinase</fullName>
    </submittedName>
</protein>
<feature type="region of interest" description="Disordered" evidence="6">
    <location>
        <begin position="386"/>
        <end position="454"/>
    </location>
</feature>
<evidence type="ECO:0000256" key="6">
    <source>
        <dbReference type="SAM" id="MobiDB-lite"/>
    </source>
</evidence>
<keyword evidence="7" id="KW-1133">Transmembrane helix</keyword>
<feature type="compositionally biased region" description="Low complexity" evidence="6">
    <location>
        <begin position="325"/>
        <end position="334"/>
    </location>
</feature>
<feature type="compositionally biased region" description="Polar residues" evidence="6">
    <location>
        <begin position="352"/>
        <end position="361"/>
    </location>
</feature>
<evidence type="ECO:0000256" key="3">
    <source>
        <dbReference type="ARBA" id="ARBA00022777"/>
    </source>
</evidence>
<evidence type="ECO:0000256" key="1">
    <source>
        <dbReference type="ARBA" id="ARBA00022679"/>
    </source>
</evidence>
<evidence type="ECO:0000256" key="7">
    <source>
        <dbReference type="SAM" id="Phobius"/>
    </source>
</evidence>
<dbReference type="RefSeq" id="WP_210655205.1">
    <property type="nucleotide sequence ID" value="NZ_JAGKQQ010000001.1"/>
</dbReference>
<keyword evidence="2 5" id="KW-0547">Nucleotide-binding</keyword>
<feature type="compositionally biased region" description="Basic residues" evidence="6">
    <location>
        <begin position="443"/>
        <end position="454"/>
    </location>
</feature>
<evidence type="ECO:0000313" key="9">
    <source>
        <dbReference type="EMBL" id="MBP3956773.1"/>
    </source>
</evidence>
<feature type="compositionally biased region" description="Basic and acidic residues" evidence="6">
    <location>
        <begin position="415"/>
        <end position="442"/>
    </location>
</feature>
<keyword evidence="4 5" id="KW-0067">ATP-binding</keyword>
<dbReference type="GO" id="GO:0004674">
    <property type="term" value="F:protein serine/threonine kinase activity"/>
    <property type="evidence" value="ECO:0007669"/>
    <property type="project" value="UniProtKB-KW"/>
</dbReference>
<gene>
    <name evidence="9" type="ORF">J8F10_15985</name>
</gene>
<evidence type="ECO:0000313" key="10">
    <source>
        <dbReference type="Proteomes" id="UP000676565"/>
    </source>
</evidence>
<keyword evidence="3 9" id="KW-0418">Kinase</keyword>
<dbReference type="SUPFAM" id="SSF56112">
    <property type="entry name" value="Protein kinase-like (PK-like)"/>
    <property type="match status" value="1"/>
</dbReference>
<accession>A0ABS5BV42</accession>
<dbReference type="PROSITE" id="PS00107">
    <property type="entry name" value="PROTEIN_KINASE_ATP"/>
    <property type="match status" value="1"/>
</dbReference>
<keyword evidence="7" id="KW-0812">Transmembrane</keyword>
<dbReference type="EMBL" id="JAGKQQ010000001">
    <property type="protein sequence ID" value="MBP3956773.1"/>
    <property type="molecule type" value="Genomic_DNA"/>
</dbReference>
<feature type="transmembrane region" description="Helical" evidence="7">
    <location>
        <begin position="460"/>
        <end position="484"/>
    </location>
</feature>
<organism evidence="9 10">
    <name type="scientific">Gemmata palustris</name>
    <dbReference type="NCBI Taxonomy" id="2822762"/>
    <lineage>
        <taxon>Bacteria</taxon>
        <taxon>Pseudomonadati</taxon>
        <taxon>Planctomycetota</taxon>
        <taxon>Planctomycetia</taxon>
        <taxon>Gemmatales</taxon>
        <taxon>Gemmataceae</taxon>
        <taxon>Gemmata</taxon>
    </lineage>
</organism>
<keyword evidence="1" id="KW-0808">Transferase</keyword>
<dbReference type="CDD" id="cd14014">
    <property type="entry name" value="STKc_PknB_like"/>
    <property type="match status" value="1"/>
</dbReference>
<dbReference type="Proteomes" id="UP000676565">
    <property type="component" value="Unassembled WGS sequence"/>
</dbReference>
<evidence type="ECO:0000256" key="5">
    <source>
        <dbReference type="PROSITE-ProRule" id="PRU10141"/>
    </source>
</evidence>
<feature type="binding site" evidence="5">
    <location>
        <position position="86"/>
    </location>
    <ligand>
        <name>ATP</name>
        <dbReference type="ChEBI" id="CHEBI:30616"/>
    </ligand>
</feature>
<dbReference type="PROSITE" id="PS50011">
    <property type="entry name" value="PROTEIN_KINASE_DOM"/>
    <property type="match status" value="1"/>
</dbReference>
<comment type="caution">
    <text evidence="9">The sequence shown here is derived from an EMBL/GenBank/DDBJ whole genome shotgun (WGS) entry which is preliminary data.</text>
</comment>